<evidence type="ECO:0000313" key="1">
    <source>
        <dbReference type="EMBL" id="KAL0378778.1"/>
    </source>
</evidence>
<protein>
    <submittedName>
        <fullName evidence="1">Uncharacterized protein</fullName>
    </submittedName>
</protein>
<dbReference type="AlphaFoldDB" id="A0AAW2RFK4"/>
<dbReference type="PANTHER" id="PTHR10775">
    <property type="entry name" value="OS08G0208400 PROTEIN"/>
    <property type="match status" value="1"/>
</dbReference>
<comment type="caution">
    <text evidence="1">The sequence shown here is derived from an EMBL/GenBank/DDBJ whole genome shotgun (WGS) entry which is preliminary data.</text>
</comment>
<dbReference type="EMBL" id="JACGWJ010000013">
    <property type="protein sequence ID" value="KAL0378778.1"/>
    <property type="molecule type" value="Genomic_DNA"/>
</dbReference>
<organism evidence="1">
    <name type="scientific">Sesamum radiatum</name>
    <name type="common">Black benniseed</name>
    <dbReference type="NCBI Taxonomy" id="300843"/>
    <lineage>
        <taxon>Eukaryota</taxon>
        <taxon>Viridiplantae</taxon>
        <taxon>Streptophyta</taxon>
        <taxon>Embryophyta</taxon>
        <taxon>Tracheophyta</taxon>
        <taxon>Spermatophyta</taxon>
        <taxon>Magnoliopsida</taxon>
        <taxon>eudicotyledons</taxon>
        <taxon>Gunneridae</taxon>
        <taxon>Pentapetalae</taxon>
        <taxon>asterids</taxon>
        <taxon>lamiids</taxon>
        <taxon>Lamiales</taxon>
        <taxon>Pedaliaceae</taxon>
        <taxon>Sesamum</taxon>
    </lineage>
</organism>
<dbReference type="PANTHER" id="PTHR10775:SF182">
    <property type="entry name" value="TRANSPOSON, EN_SPM-LIKE, TRANSPOSASE-ASSOCIATED DOMAIN PROTEIN-RELATED"/>
    <property type="match status" value="1"/>
</dbReference>
<gene>
    <name evidence="1" type="ORF">Sradi_3183300</name>
</gene>
<name>A0AAW2RFK4_SESRA</name>
<reference evidence="1" key="2">
    <citation type="journal article" date="2024" name="Plant">
        <title>Genomic evolution and insights into agronomic trait innovations of Sesamum species.</title>
        <authorList>
            <person name="Miao H."/>
            <person name="Wang L."/>
            <person name="Qu L."/>
            <person name="Liu H."/>
            <person name="Sun Y."/>
            <person name="Le M."/>
            <person name="Wang Q."/>
            <person name="Wei S."/>
            <person name="Zheng Y."/>
            <person name="Lin W."/>
            <person name="Duan Y."/>
            <person name="Cao H."/>
            <person name="Xiong S."/>
            <person name="Wang X."/>
            <person name="Wei L."/>
            <person name="Li C."/>
            <person name="Ma Q."/>
            <person name="Ju M."/>
            <person name="Zhao R."/>
            <person name="Li G."/>
            <person name="Mu C."/>
            <person name="Tian Q."/>
            <person name="Mei H."/>
            <person name="Zhang T."/>
            <person name="Gao T."/>
            <person name="Zhang H."/>
        </authorList>
    </citation>
    <scope>NUCLEOTIDE SEQUENCE</scope>
    <source>
        <strain evidence="1">G02</strain>
    </source>
</reference>
<sequence length="117" mass="13663">MKKSIFCVFLYYATYLNRHNLDVMHIEKNMFDNIFKTVMDIKGKTNDTLNARKDLKIICNCQKLELDEHRQRSRSSRIGCPKAVCTLTKEPKRRICDWVRGLKFPDGFAFSLPAATT</sequence>
<reference evidence="1" key="1">
    <citation type="submission" date="2020-06" db="EMBL/GenBank/DDBJ databases">
        <authorList>
            <person name="Li T."/>
            <person name="Hu X."/>
            <person name="Zhang T."/>
            <person name="Song X."/>
            <person name="Zhang H."/>
            <person name="Dai N."/>
            <person name="Sheng W."/>
            <person name="Hou X."/>
            <person name="Wei L."/>
        </authorList>
    </citation>
    <scope>NUCLEOTIDE SEQUENCE</scope>
    <source>
        <strain evidence="1">G02</strain>
        <tissue evidence="1">Leaf</tissue>
    </source>
</reference>
<proteinExistence type="predicted"/>
<accession>A0AAW2RFK4</accession>